<sequence length="115" mass="12536">MSTFITQDIEGSRSYSRARLHRDALNLIHDALEASGMTQVDLAKALGIRKGAVNQVLRGNGNLRLSTLADYLAVLGVQPRIIPTELDFGQSNEAESEETQDPLQDVASEELKTSP</sequence>
<dbReference type="SMART" id="SM00530">
    <property type="entry name" value="HTH_XRE"/>
    <property type="match status" value="1"/>
</dbReference>
<dbReference type="GO" id="GO:0003677">
    <property type="term" value="F:DNA binding"/>
    <property type="evidence" value="ECO:0007669"/>
    <property type="project" value="InterPro"/>
</dbReference>
<dbReference type="SUPFAM" id="SSF47413">
    <property type="entry name" value="lambda repressor-like DNA-binding domains"/>
    <property type="match status" value="1"/>
</dbReference>
<organism evidence="3">
    <name type="scientific">Jonesiaceae bacterium BS-20</name>
    <dbReference type="NCBI Taxonomy" id="3120821"/>
    <lineage>
        <taxon>Bacteria</taxon>
        <taxon>Bacillati</taxon>
        <taxon>Actinomycetota</taxon>
        <taxon>Actinomycetes</taxon>
        <taxon>Micrococcales</taxon>
        <taxon>Jonesiaceae</taxon>
    </lineage>
</organism>
<dbReference type="EMBL" id="CP146203">
    <property type="protein sequence ID" value="XBH22115.1"/>
    <property type="molecule type" value="Genomic_DNA"/>
</dbReference>
<evidence type="ECO:0000259" key="2">
    <source>
        <dbReference type="PROSITE" id="PS50943"/>
    </source>
</evidence>
<dbReference type="CDD" id="cd00093">
    <property type="entry name" value="HTH_XRE"/>
    <property type="match status" value="1"/>
</dbReference>
<dbReference type="PROSITE" id="PS50943">
    <property type="entry name" value="HTH_CROC1"/>
    <property type="match status" value="1"/>
</dbReference>
<name>A0AAU7DYI3_9MICO</name>
<proteinExistence type="predicted"/>
<feature type="domain" description="HTH cro/C1-type" evidence="2">
    <location>
        <begin position="28"/>
        <end position="82"/>
    </location>
</feature>
<evidence type="ECO:0000313" key="3">
    <source>
        <dbReference type="EMBL" id="XBH22115.1"/>
    </source>
</evidence>
<protein>
    <submittedName>
        <fullName evidence="3">Helix-turn-helix transcriptional regulator</fullName>
    </submittedName>
</protein>
<dbReference type="InterPro" id="IPR010982">
    <property type="entry name" value="Lambda_DNA-bd_dom_sf"/>
</dbReference>
<dbReference type="Gene3D" id="1.10.260.40">
    <property type="entry name" value="lambda repressor-like DNA-binding domains"/>
    <property type="match status" value="1"/>
</dbReference>
<reference evidence="3" key="1">
    <citation type="submission" date="2024-02" db="EMBL/GenBank/DDBJ databases">
        <title>Tomenella chthoni gen. nov. sp. nov., a member of the family Jonesiaceae isolated from bat guano.</title>
        <authorList>
            <person name="Miller S.L."/>
            <person name="King J."/>
            <person name="Sankaranarayanan K."/>
            <person name="Lawson P.A."/>
        </authorList>
    </citation>
    <scope>NUCLEOTIDE SEQUENCE</scope>
    <source>
        <strain evidence="3">BS-20</strain>
    </source>
</reference>
<dbReference type="Pfam" id="PF01381">
    <property type="entry name" value="HTH_3"/>
    <property type="match status" value="1"/>
</dbReference>
<dbReference type="AlphaFoldDB" id="A0AAU7DYI3"/>
<feature type="region of interest" description="Disordered" evidence="1">
    <location>
        <begin position="86"/>
        <end position="115"/>
    </location>
</feature>
<evidence type="ECO:0000256" key="1">
    <source>
        <dbReference type="SAM" id="MobiDB-lite"/>
    </source>
</evidence>
<accession>A0AAU7DYI3</accession>
<gene>
    <name evidence="3" type="ORF">V5R04_02475</name>
</gene>
<dbReference type="InterPro" id="IPR001387">
    <property type="entry name" value="Cro/C1-type_HTH"/>
</dbReference>